<proteinExistence type="predicted"/>
<feature type="signal peptide" evidence="1">
    <location>
        <begin position="1"/>
        <end position="23"/>
    </location>
</feature>
<feature type="chain" id="PRO_5014805142" evidence="1">
    <location>
        <begin position="24"/>
        <end position="76"/>
    </location>
</feature>
<organism evidence="2">
    <name type="scientific">Anopheles darlingi</name>
    <name type="common">Mosquito</name>
    <dbReference type="NCBI Taxonomy" id="43151"/>
    <lineage>
        <taxon>Eukaryota</taxon>
        <taxon>Metazoa</taxon>
        <taxon>Ecdysozoa</taxon>
        <taxon>Arthropoda</taxon>
        <taxon>Hexapoda</taxon>
        <taxon>Insecta</taxon>
        <taxon>Pterygota</taxon>
        <taxon>Neoptera</taxon>
        <taxon>Endopterygota</taxon>
        <taxon>Diptera</taxon>
        <taxon>Nematocera</taxon>
        <taxon>Culicoidea</taxon>
        <taxon>Culicidae</taxon>
        <taxon>Anophelinae</taxon>
        <taxon>Anopheles</taxon>
    </lineage>
</organism>
<keyword evidence="1" id="KW-0732">Signal</keyword>
<name>A0A2M4D499_ANODA</name>
<evidence type="ECO:0000256" key="1">
    <source>
        <dbReference type="SAM" id="SignalP"/>
    </source>
</evidence>
<sequence length="76" mass="8643">MVGSLMRATIMRRLLLCRALCSARMTGIIKGIIHPSNGHADNIHSRFWLWKSDLHKCTLWHHQTIPQTPKGMTGLP</sequence>
<protein>
    <submittedName>
        <fullName evidence="2">Putative secreted protein</fullName>
    </submittedName>
</protein>
<reference evidence="2" key="1">
    <citation type="submission" date="2018-01" db="EMBL/GenBank/DDBJ databases">
        <title>An insight into the sialome of Amazonian anophelines.</title>
        <authorList>
            <person name="Ribeiro J.M."/>
            <person name="Scarpassa V."/>
            <person name="Calvo E."/>
        </authorList>
    </citation>
    <scope>NUCLEOTIDE SEQUENCE</scope>
</reference>
<evidence type="ECO:0000313" key="2">
    <source>
        <dbReference type="EMBL" id="MBW72385.1"/>
    </source>
</evidence>
<accession>A0A2M4D499</accession>
<dbReference type="EMBL" id="GGFL01008207">
    <property type="protein sequence ID" value="MBW72385.1"/>
    <property type="molecule type" value="Transcribed_RNA"/>
</dbReference>
<dbReference type="AlphaFoldDB" id="A0A2M4D499"/>